<dbReference type="InterPro" id="IPR016055">
    <property type="entry name" value="A-D-PHexomutase_a/b/a-I/II/III"/>
</dbReference>
<dbReference type="InterPro" id="IPR005846">
    <property type="entry name" value="A-D-PHexomutase_a/b/a-III"/>
</dbReference>
<comment type="catalytic activity">
    <reaction evidence="6 8">
        <text>alpha-D-glucosamine 1-phosphate = D-glucosamine 6-phosphate</text>
        <dbReference type="Rhea" id="RHEA:23424"/>
        <dbReference type="ChEBI" id="CHEBI:58516"/>
        <dbReference type="ChEBI" id="CHEBI:58725"/>
        <dbReference type="EC" id="5.4.2.10"/>
    </reaction>
</comment>
<dbReference type="EMBL" id="JAAGYU010000079">
    <property type="protein sequence ID" value="NEL77765.1"/>
    <property type="molecule type" value="Genomic_DNA"/>
</dbReference>
<comment type="function">
    <text evidence="6 8">Catalyzes the conversion of glucosamine-6-phosphate to glucosamine-1-phosphate.</text>
</comment>
<dbReference type="EMBL" id="PUUL01000079">
    <property type="protein sequence ID" value="RXD52886.1"/>
    <property type="molecule type" value="Genomic_DNA"/>
</dbReference>
<feature type="active site" description="Phosphoserine intermediate" evidence="6">
    <location>
        <position position="104"/>
    </location>
</feature>
<dbReference type="FunFam" id="3.40.120.10:FF:000001">
    <property type="entry name" value="Phosphoglucosamine mutase"/>
    <property type="match status" value="1"/>
</dbReference>
<evidence type="ECO:0000313" key="14">
    <source>
        <dbReference type="EMBL" id="NEL77765.1"/>
    </source>
</evidence>
<dbReference type="SUPFAM" id="SSF55957">
    <property type="entry name" value="Phosphoglucomutase, C-terminal domain"/>
    <property type="match status" value="1"/>
</dbReference>
<sequence length="449" mass="47163">MSARKYFGTDGIRGRVGQGVISADFVLRLGNALGRVLTQGRSKRPLVLIGKDTRISGYMFEAALEAGLVAAGADVQLIGPMPTPAIAFLTSTLRADAGVVISASHNPHYDNGIKFFSAEGEKLDDATEAAIEAALDEPFHTVESERLGKAIRTRDAIGRYIEFCKASVARGFTLHGLKMVLDCAHGATYHIAPMLFRELGAEVVVIGAAPDGLNINAGVGSTHIDNLAAKVRECGAHLGIAFDGDGDRVLMADDQGNLVDGDDLLYVLARSWQASGRLTGTVVGTLMTNYGLEQALAALHIPFQRAKVGDRYVHQALVEGGGTLGGETSGHLLCLDRASTGDGIVSALQVLEALGRDGQSLREALASLSKVPQKTVNVRLDGGTAKAIVEAVHVQQALQQAQAAVQGRGRAFLRPSGTEPVVRVTVEADDAGLMQDTLDRLSGAVRDAA</sequence>
<protein>
    <recommendedName>
        <fullName evidence="6 8">Phosphoglucosamine mutase</fullName>
        <ecNumber evidence="6 8">5.4.2.10</ecNumber>
    </recommendedName>
</protein>
<dbReference type="Proteomes" id="UP000471082">
    <property type="component" value="Unassembled WGS sequence"/>
</dbReference>
<dbReference type="InterPro" id="IPR016066">
    <property type="entry name" value="A-D-PHexomutase_CS"/>
</dbReference>
<keyword evidence="3 6" id="KW-0479">Metal-binding</keyword>
<dbReference type="GeneID" id="61779523"/>
<dbReference type="GO" id="GO:0009252">
    <property type="term" value="P:peptidoglycan biosynthetic process"/>
    <property type="evidence" value="ECO:0007669"/>
    <property type="project" value="TreeGrafter"/>
</dbReference>
<comment type="caution">
    <text evidence="14">The sequence shown here is derived from an EMBL/GenBank/DDBJ whole genome shotgun (WGS) entry which is preliminary data.</text>
</comment>
<dbReference type="Pfam" id="PF02878">
    <property type="entry name" value="PGM_PMM_I"/>
    <property type="match status" value="1"/>
</dbReference>
<accession>A0A0G9CQS2</accession>
<dbReference type="CDD" id="cd05802">
    <property type="entry name" value="GlmM"/>
    <property type="match status" value="1"/>
</dbReference>
<evidence type="ECO:0000313" key="18">
    <source>
        <dbReference type="Proteomes" id="UP000471082"/>
    </source>
</evidence>
<comment type="PTM">
    <text evidence="6">Activated by phosphorylation.</text>
</comment>
<proteinExistence type="inferred from homology"/>
<dbReference type="Proteomes" id="UP000289372">
    <property type="component" value="Unassembled WGS sequence"/>
</dbReference>
<evidence type="ECO:0000259" key="12">
    <source>
        <dbReference type="Pfam" id="PF02880"/>
    </source>
</evidence>
<dbReference type="Gene3D" id="3.30.310.50">
    <property type="entry name" value="Alpha-D-phosphohexomutase, C-terminal domain"/>
    <property type="match status" value="1"/>
</dbReference>
<dbReference type="InterPro" id="IPR036900">
    <property type="entry name" value="A-D-PHexomutase_C_sf"/>
</dbReference>
<feature type="binding site" evidence="6">
    <location>
        <position position="247"/>
    </location>
    <ligand>
        <name>Mg(2+)</name>
        <dbReference type="ChEBI" id="CHEBI:18420"/>
    </ligand>
</feature>
<dbReference type="GO" id="GO:0006048">
    <property type="term" value="P:UDP-N-acetylglucosamine biosynthetic process"/>
    <property type="evidence" value="ECO:0007669"/>
    <property type="project" value="TreeGrafter"/>
</dbReference>
<gene>
    <name evidence="6 14" type="primary">glmM</name>
    <name evidence="15" type="ORF">DB769_14250</name>
    <name evidence="14" type="ORF">G3W61_16150</name>
    <name evidence="13" type="ORF">XP315_18995</name>
</gene>
<dbReference type="GO" id="GO:0005829">
    <property type="term" value="C:cytosol"/>
    <property type="evidence" value="ECO:0007669"/>
    <property type="project" value="TreeGrafter"/>
</dbReference>
<dbReference type="InterPro" id="IPR006352">
    <property type="entry name" value="GlmM_bact"/>
</dbReference>
<evidence type="ECO:0000256" key="3">
    <source>
        <dbReference type="ARBA" id="ARBA00022723"/>
    </source>
</evidence>
<dbReference type="NCBIfam" id="TIGR01455">
    <property type="entry name" value="glmM"/>
    <property type="match status" value="1"/>
</dbReference>
<dbReference type="GO" id="GO:0004615">
    <property type="term" value="F:phosphomannomutase activity"/>
    <property type="evidence" value="ECO:0007669"/>
    <property type="project" value="TreeGrafter"/>
</dbReference>
<evidence type="ECO:0000256" key="6">
    <source>
        <dbReference type="HAMAP-Rule" id="MF_01554"/>
    </source>
</evidence>
<evidence type="ECO:0000313" key="15">
    <source>
        <dbReference type="EMBL" id="RXD52886.1"/>
    </source>
</evidence>
<dbReference type="Proteomes" id="UP000035369">
    <property type="component" value="Unassembled WGS sequence"/>
</dbReference>
<evidence type="ECO:0000259" key="9">
    <source>
        <dbReference type="Pfam" id="PF00408"/>
    </source>
</evidence>
<dbReference type="InterPro" id="IPR050060">
    <property type="entry name" value="Phosphoglucosamine_mutase"/>
</dbReference>
<feature type="modified residue" description="Phosphoserine" evidence="6">
    <location>
        <position position="104"/>
    </location>
</feature>
<dbReference type="PANTHER" id="PTHR42946">
    <property type="entry name" value="PHOSPHOHEXOSE MUTASE"/>
    <property type="match status" value="1"/>
</dbReference>
<comment type="similarity">
    <text evidence="1 6 7">Belongs to the phosphohexose mutase family.</text>
</comment>
<dbReference type="Pfam" id="PF02880">
    <property type="entry name" value="PGM_PMM_III"/>
    <property type="match status" value="1"/>
</dbReference>
<reference evidence="15 17" key="2">
    <citation type="submission" date="2018-02" db="EMBL/GenBank/DDBJ databases">
        <title>Characterization of Xanthomonas diversity in transplant houses and field plants.</title>
        <authorList>
            <person name="Abrahamian P."/>
            <person name="Timilsina S."/>
            <person name="Minsavage G.V."/>
            <person name="Goss E.M."/>
            <person name="Jones J.B."/>
            <person name="Vallad G.E."/>
        </authorList>
    </citation>
    <scope>NUCLEOTIDE SEQUENCE [LARGE SCALE GENOMIC DNA]</scope>
    <source>
        <strain evidence="15 17">GEV2132</strain>
    </source>
</reference>
<feature type="binding site" evidence="6">
    <location>
        <position position="245"/>
    </location>
    <ligand>
        <name>Mg(2+)</name>
        <dbReference type="ChEBI" id="CHEBI:18420"/>
    </ligand>
</feature>
<dbReference type="RefSeq" id="WP_008570958.1">
    <property type="nucleotide sequence ID" value="NZ_CP018475.1"/>
</dbReference>
<evidence type="ECO:0000259" key="11">
    <source>
        <dbReference type="Pfam" id="PF02879"/>
    </source>
</evidence>
<name>A0A0G9CQS2_XANPE</name>
<evidence type="ECO:0000313" key="17">
    <source>
        <dbReference type="Proteomes" id="UP000289372"/>
    </source>
</evidence>
<evidence type="ECO:0000256" key="5">
    <source>
        <dbReference type="ARBA" id="ARBA00023235"/>
    </source>
</evidence>
<evidence type="ECO:0000256" key="1">
    <source>
        <dbReference type="ARBA" id="ARBA00010231"/>
    </source>
</evidence>
<dbReference type="FunFam" id="3.40.120.10:FF:000003">
    <property type="entry name" value="Phosphoglucosamine mutase"/>
    <property type="match status" value="1"/>
</dbReference>
<dbReference type="NCBIfam" id="NF008139">
    <property type="entry name" value="PRK10887.1"/>
    <property type="match status" value="1"/>
</dbReference>
<evidence type="ECO:0000313" key="16">
    <source>
        <dbReference type="Proteomes" id="UP000035369"/>
    </source>
</evidence>
<dbReference type="Gene3D" id="3.40.120.10">
    <property type="entry name" value="Alpha-D-Glucose-1,6-Bisphosphate, subunit A, domain 3"/>
    <property type="match status" value="3"/>
</dbReference>
<dbReference type="EC" id="5.4.2.10" evidence="6 8"/>
<feature type="domain" description="Alpha-D-phosphohexomutase C-terminal" evidence="9">
    <location>
        <begin position="376"/>
        <end position="440"/>
    </location>
</feature>
<dbReference type="InterPro" id="IPR005844">
    <property type="entry name" value="A-D-PHexomutase_a/b/a-I"/>
</dbReference>
<dbReference type="HAMAP" id="MF_01554_B">
    <property type="entry name" value="GlmM_B"/>
    <property type="match status" value="1"/>
</dbReference>
<feature type="domain" description="Alpha-D-phosphohexomutase alpha/beta/alpha" evidence="10">
    <location>
        <begin position="4"/>
        <end position="136"/>
    </location>
</feature>
<feature type="domain" description="Alpha-D-phosphohexomutase alpha/beta/alpha" evidence="12">
    <location>
        <begin position="260"/>
        <end position="368"/>
    </location>
</feature>
<dbReference type="PRINTS" id="PR00509">
    <property type="entry name" value="PGMPMM"/>
</dbReference>
<dbReference type="Pfam" id="PF02879">
    <property type="entry name" value="PGM_PMM_II"/>
    <property type="match status" value="1"/>
</dbReference>
<evidence type="ECO:0000256" key="2">
    <source>
        <dbReference type="ARBA" id="ARBA00022553"/>
    </source>
</evidence>
<evidence type="ECO:0000256" key="8">
    <source>
        <dbReference type="RuleBase" id="RU004327"/>
    </source>
</evidence>
<evidence type="ECO:0000259" key="10">
    <source>
        <dbReference type="Pfam" id="PF02878"/>
    </source>
</evidence>
<dbReference type="InterPro" id="IPR005843">
    <property type="entry name" value="A-D-PHexomutase_C"/>
</dbReference>
<reference evidence="14 18" key="3">
    <citation type="submission" date="2019-11" db="EMBL/GenBank/DDBJ databases">
        <title>Genome-resolved metagenomics to study the prevalence of co-infection and intraspecific heterogeneity among plant pathogen metapopulations.</title>
        <authorList>
            <person name="Newberry E."/>
            <person name="Bhandari R."/>
            <person name="Kemble J."/>
            <person name="Sikora E."/>
            <person name="Potnis N."/>
        </authorList>
    </citation>
    <scope>NUCLEOTIDE SEQUENCE [LARGE SCALE GENOMIC DNA]</scope>
    <source>
        <strain evidence="14">Xp_Tom_Tuscaloosa_18b</strain>
    </source>
</reference>
<keyword evidence="2 6" id="KW-0597">Phosphoprotein</keyword>
<dbReference type="KEGG" id="xpe:BJD13_03075"/>
<dbReference type="SUPFAM" id="SSF53738">
    <property type="entry name" value="Phosphoglucomutase, first 3 domains"/>
    <property type="match status" value="3"/>
</dbReference>
<feature type="domain" description="Alpha-D-phosphohexomutase alpha/beta/alpha" evidence="11">
    <location>
        <begin position="159"/>
        <end position="256"/>
    </location>
</feature>
<feature type="binding site" description="via phosphate group" evidence="6">
    <location>
        <position position="104"/>
    </location>
    <ligand>
        <name>Mg(2+)</name>
        <dbReference type="ChEBI" id="CHEBI:18420"/>
    </ligand>
</feature>
<keyword evidence="4 6" id="KW-0460">Magnesium</keyword>
<feature type="binding site" evidence="6">
    <location>
        <position position="243"/>
    </location>
    <ligand>
        <name>Mg(2+)</name>
        <dbReference type="ChEBI" id="CHEBI:18420"/>
    </ligand>
</feature>
<keyword evidence="16" id="KW-1185">Reference proteome</keyword>
<dbReference type="InterPro" id="IPR005845">
    <property type="entry name" value="A-D-PHexomutase_a/b/a-II"/>
</dbReference>
<organism evidence="14 18">
    <name type="scientific">Xanthomonas perforans</name>
    <dbReference type="NCBI Taxonomy" id="442694"/>
    <lineage>
        <taxon>Bacteria</taxon>
        <taxon>Pseudomonadati</taxon>
        <taxon>Pseudomonadota</taxon>
        <taxon>Gammaproteobacteria</taxon>
        <taxon>Lysobacterales</taxon>
        <taxon>Lysobacteraceae</taxon>
        <taxon>Xanthomonas</taxon>
    </lineage>
</organism>
<dbReference type="EMBL" id="JZUY01000048">
    <property type="protein sequence ID" value="KLC02934.1"/>
    <property type="molecule type" value="Genomic_DNA"/>
</dbReference>
<comment type="cofactor">
    <cofactor evidence="6">
        <name>Mg(2+)</name>
        <dbReference type="ChEBI" id="CHEBI:18420"/>
    </cofactor>
    <text evidence="6">Binds 1 Mg(2+) ion per subunit.</text>
</comment>
<dbReference type="GO" id="GO:0000287">
    <property type="term" value="F:magnesium ion binding"/>
    <property type="evidence" value="ECO:0007669"/>
    <property type="project" value="UniProtKB-UniRule"/>
</dbReference>
<evidence type="ECO:0000256" key="7">
    <source>
        <dbReference type="RuleBase" id="RU004326"/>
    </source>
</evidence>
<evidence type="ECO:0000256" key="4">
    <source>
        <dbReference type="ARBA" id="ARBA00022842"/>
    </source>
</evidence>
<reference evidence="13 16" key="1">
    <citation type="submission" date="2015-02" db="EMBL/GenBank/DDBJ databases">
        <title>Whole genome sequencing of multiple isolates of three species of pepper and tomato-infecting xanthomonads reveals genetic diversity in field strains and pinpoints effectors responsible for host specificity.</title>
        <authorList>
            <person name="Schwartz A."/>
            <person name="Dahlbeck D."/>
            <person name="Staskawicz B."/>
            <person name="Bart R."/>
            <person name="Potnis N."/>
            <person name="Minsavage G."/>
            <person name="Timilsina S."/>
            <person name="Goss E."/>
            <person name="Jones J."/>
            <person name="Vallad G."/>
            <person name="Barak J."/>
            <person name="Miller S."/>
            <person name="Ritchie D."/>
            <person name="Martins J.Jr."/>
            <person name="Patane J.S."/>
            <person name="Setubal J.C."/>
        </authorList>
    </citation>
    <scope>NUCLEOTIDE SEQUENCE [LARGE SCALE GENOMIC DNA]</scope>
    <source>
        <strain evidence="13 16">Xp3-15</strain>
    </source>
</reference>
<keyword evidence="5 6" id="KW-0413">Isomerase</keyword>
<dbReference type="AlphaFoldDB" id="A0A0G9CQS2"/>
<dbReference type="GO" id="GO:0005975">
    <property type="term" value="P:carbohydrate metabolic process"/>
    <property type="evidence" value="ECO:0007669"/>
    <property type="project" value="InterPro"/>
</dbReference>
<dbReference type="FunFam" id="3.30.310.50:FF:000001">
    <property type="entry name" value="Phosphoglucosamine mutase"/>
    <property type="match status" value="1"/>
</dbReference>
<dbReference type="InterPro" id="IPR005841">
    <property type="entry name" value="Alpha-D-phosphohexomutase_SF"/>
</dbReference>
<dbReference type="GO" id="GO:0008966">
    <property type="term" value="F:phosphoglucosamine mutase activity"/>
    <property type="evidence" value="ECO:0007669"/>
    <property type="project" value="UniProtKB-UniRule"/>
</dbReference>
<dbReference type="PROSITE" id="PS00710">
    <property type="entry name" value="PGM_PMM"/>
    <property type="match status" value="1"/>
</dbReference>
<dbReference type="PANTHER" id="PTHR42946:SF1">
    <property type="entry name" value="PHOSPHOGLUCOMUTASE (ALPHA-D-GLUCOSE-1,6-BISPHOSPHATE-DEPENDENT)"/>
    <property type="match status" value="1"/>
</dbReference>
<evidence type="ECO:0000313" key="13">
    <source>
        <dbReference type="EMBL" id="KLC02934.1"/>
    </source>
</evidence>
<dbReference type="Pfam" id="PF00408">
    <property type="entry name" value="PGM_PMM_IV"/>
    <property type="match status" value="1"/>
</dbReference>